<dbReference type="AlphaFoldDB" id="A0A8J4H1F2"/>
<evidence type="ECO:0000313" key="2">
    <source>
        <dbReference type="Proteomes" id="UP000677918"/>
    </source>
</evidence>
<dbReference type="SUPFAM" id="SSF140663">
    <property type="entry name" value="TTHA0068-like"/>
    <property type="match status" value="1"/>
</dbReference>
<organism evidence="1 2">
    <name type="scientific">Xylanibacillus composti</name>
    <dbReference type="NCBI Taxonomy" id="1572762"/>
    <lineage>
        <taxon>Bacteria</taxon>
        <taxon>Bacillati</taxon>
        <taxon>Bacillota</taxon>
        <taxon>Bacilli</taxon>
        <taxon>Bacillales</taxon>
        <taxon>Paenibacillaceae</taxon>
        <taxon>Xylanibacillus</taxon>
    </lineage>
</organism>
<dbReference type="InterPro" id="IPR023203">
    <property type="entry name" value="TTHA0068_sf"/>
</dbReference>
<dbReference type="PANTHER" id="PTHR34796:SF1">
    <property type="entry name" value="EXPRESSED PROTEIN"/>
    <property type="match status" value="1"/>
</dbReference>
<name>A0A8J4H1F2_9BACL</name>
<dbReference type="Gene3D" id="1.10.3450.10">
    <property type="entry name" value="TTHA0068-like"/>
    <property type="match status" value="1"/>
</dbReference>
<dbReference type="Pfam" id="PF03745">
    <property type="entry name" value="DUF309"/>
    <property type="match status" value="1"/>
</dbReference>
<dbReference type="PANTHER" id="PTHR34796">
    <property type="entry name" value="EXPRESSED PROTEIN"/>
    <property type="match status" value="1"/>
</dbReference>
<dbReference type="EMBL" id="BOVK01000006">
    <property type="protein sequence ID" value="GIQ67662.1"/>
    <property type="molecule type" value="Genomic_DNA"/>
</dbReference>
<keyword evidence="2" id="KW-1185">Reference proteome</keyword>
<reference evidence="1" key="1">
    <citation type="submission" date="2021-04" db="EMBL/GenBank/DDBJ databases">
        <title>Draft genome sequence of Xylanibacillus composti strain K13.</title>
        <authorList>
            <person name="Uke A."/>
            <person name="Chhe C."/>
            <person name="Baramee S."/>
            <person name="Kosugi A."/>
        </authorList>
    </citation>
    <scope>NUCLEOTIDE SEQUENCE</scope>
    <source>
        <strain evidence="1">K13</strain>
    </source>
</reference>
<comment type="caution">
    <text evidence="1">The sequence shown here is derived from an EMBL/GenBank/DDBJ whole genome shotgun (WGS) entry which is preliminary data.</text>
</comment>
<accession>A0A8J4H1F2</accession>
<dbReference type="Proteomes" id="UP000677918">
    <property type="component" value="Unassembled WGS sequence"/>
</dbReference>
<evidence type="ECO:0000313" key="1">
    <source>
        <dbReference type="EMBL" id="GIQ67662.1"/>
    </source>
</evidence>
<evidence type="ECO:0008006" key="3">
    <source>
        <dbReference type="Google" id="ProtNLM"/>
    </source>
</evidence>
<proteinExistence type="predicted"/>
<dbReference type="InterPro" id="IPR005500">
    <property type="entry name" value="DUF309"/>
</dbReference>
<gene>
    <name evidence="1" type="primary">ypuF</name>
    <name evidence="1" type="ORF">XYCOK13_04860</name>
</gene>
<dbReference type="RefSeq" id="WP_213410280.1">
    <property type="nucleotide sequence ID" value="NZ_BOVK01000006.1"/>
</dbReference>
<protein>
    <recommendedName>
        <fullName evidence="3">DUF309 domain-containing protein</fullName>
    </recommendedName>
</protein>
<sequence>MNYPKAYVDYLVYFHAARDYFECHEVMEEYWKEHPDDPLKEVWHVCIQLAVTAYHERRGNFAGALKMLKQARSRMRATGMPLLLNKAGLDAERLNSMTEHWQCKLETASSEGLQEQNESRFADPVLPIVDQSLLQASRAEAERRGLMWLAPSRMDEASLIHKHKLRDRSDVMKARQEAWLRKRTSD</sequence>